<protein>
    <submittedName>
        <fullName evidence="1">Uncharacterized protein</fullName>
    </submittedName>
</protein>
<dbReference type="Proteomes" id="UP000472267">
    <property type="component" value="Chromosome 19"/>
</dbReference>
<reference evidence="1" key="2">
    <citation type="submission" date="2025-08" db="UniProtKB">
        <authorList>
            <consortium name="Ensembl"/>
        </authorList>
    </citation>
    <scope>IDENTIFICATION</scope>
</reference>
<accession>A0A672I1J8</accession>
<dbReference type="AlphaFoldDB" id="A0A672I1J8"/>
<reference evidence="1" key="3">
    <citation type="submission" date="2025-09" db="UniProtKB">
        <authorList>
            <consortium name="Ensembl"/>
        </authorList>
    </citation>
    <scope>IDENTIFICATION</scope>
</reference>
<sequence>SLSQTSHSLFPGLVNGFKQKDFITAMGMDTLRSRGVNNVLDAEIGFVVYTEKSLIQMLKQH</sequence>
<evidence type="ECO:0000313" key="2">
    <source>
        <dbReference type="Proteomes" id="UP000472267"/>
    </source>
</evidence>
<proteinExistence type="predicted"/>
<keyword evidence="2" id="KW-1185">Reference proteome</keyword>
<organism evidence="1 2">
    <name type="scientific">Salarias fasciatus</name>
    <name type="common">Jewelled blenny</name>
    <name type="synonym">Blennius fasciatus</name>
    <dbReference type="NCBI Taxonomy" id="181472"/>
    <lineage>
        <taxon>Eukaryota</taxon>
        <taxon>Metazoa</taxon>
        <taxon>Chordata</taxon>
        <taxon>Craniata</taxon>
        <taxon>Vertebrata</taxon>
        <taxon>Euteleostomi</taxon>
        <taxon>Actinopterygii</taxon>
        <taxon>Neopterygii</taxon>
        <taxon>Teleostei</taxon>
        <taxon>Neoteleostei</taxon>
        <taxon>Acanthomorphata</taxon>
        <taxon>Ovalentaria</taxon>
        <taxon>Blenniimorphae</taxon>
        <taxon>Blenniiformes</taxon>
        <taxon>Blennioidei</taxon>
        <taxon>Blenniidae</taxon>
        <taxon>Salariinae</taxon>
        <taxon>Salarias</taxon>
    </lineage>
</organism>
<reference evidence="1" key="1">
    <citation type="submission" date="2019-06" db="EMBL/GenBank/DDBJ databases">
        <authorList>
            <consortium name="Wellcome Sanger Institute Data Sharing"/>
        </authorList>
    </citation>
    <scope>NUCLEOTIDE SEQUENCE [LARGE SCALE GENOMIC DNA]</scope>
</reference>
<name>A0A672I1J8_SALFA</name>
<dbReference type="InParanoid" id="A0A672I1J8"/>
<dbReference type="Ensembl" id="ENSSFAT00005036344.1">
    <property type="protein sequence ID" value="ENSSFAP00005035019.1"/>
    <property type="gene ID" value="ENSSFAG00005017769.1"/>
</dbReference>
<evidence type="ECO:0000313" key="1">
    <source>
        <dbReference type="Ensembl" id="ENSSFAP00005035019.1"/>
    </source>
</evidence>